<evidence type="ECO:0000313" key="1">
    <source>
        <dbReference type="EMBL" id="KAJ9114424.1"/>
    </source>
</evidence>
<organism evidence="1 2">
    <name type="scientific">Naganishia adeliensis</name>
    <dbReference type="NCBI Taxonomy" id="92952"/>
    <lineage>
        <taxon>Eukaryota</taxon>
        <taxon>Fungi</taxon>
        <taxon>Dikarya</taxon>
        <taxon>Basidiomycota</taxon>
        <taxon>Agaricomycotina</taxon>
        <taxon>Tremellomycetes</taxon>
        <taxon>Filobasidiales</taxon>
        <taxon>Filobasidiaceae</taxon>
        <taxon>Naganishia</taxon>
    </lineage>
</organism>
<reference evidence="1" key="1">
    <citation type="submission" date="2023-04" db="EMBL/GenBank/DDBJ databases">
        <title>Draft Genome sequencing of Naganishia species isolated from polar environments using Oxford Nanopore Technology.</title>
        <authorList>
            <person name="Leo P."/>
            <person name="Venkateswaran K."/>
        </authorList>
    </citation>
    <scope>NUCLEOTIDE SEQUENCE</scope>
    <source>
        <strain evidence="1">MNA-CCFEE 5262</strain>
    </source>
</reference>
<protein>
    <submittedName>
        <fullName evidence="1">Uncharacterized protein</fullName>
    </submittedName>
</protein>
<keyword evidence="2" id="KW-1185">Reference proteome</keyword>
<accession>A0ACC2WTC9</accession>
<comment type="caution">
    <text evidence="1">The sequence shown here is derived from an EMBL/GenBank/DDBJ whole genome shotgun (WGS) entry which is preliminary data.</text>
</comment>
<sequence>MSACPHIDEISLQLAPPRSNQQVHKYVILNASKDLLSSTLIKPFFNREECTLCFDNQDSPEGVVVCLQCFNGGCLDPSRAHVQLHFSRTGHPLGLNIKRHRKAAKRRDSTTEEPPMKKLAIVVPSDEETWEYELSLRCFQCDGEHGAVVTSEDPKVKATVDGIMKSMASAQQSEVKAWEEELEMCEHTLMLQQEDASKQISPHCSQCDLTSNLWLCLTCGSVNCGRQQFGGIGGNGHALQHSSATGHGVGVKLGTITPEGGGDIYCYTCDDSRIDPDLPNHLKHFGMDVVDMRKTDKSMTELQIEHNLKFDFSMTGNDGKELEPVFGPGLTGLKNLGNSCYMASVLQAIFALPAFQKRYPVSRAVEHYQTCTAALPADCLECQMYKLSDGLLSGRYSHPAQAHPPPSSASETPFQTEENMPKFQEGIRPAMFKALVGKGHEEFSTMRQQDSEEFLQHLIKCLRQEAKRRGVDVAQDATETFKFGMEQRLQCGECKGVSYRTDQVDSISLPVPAKEKDDIIIGEGDGGSAAPKKQYEPVDFDTCLDMVVEPEALEYSCPHCQKKVIAMKQQKFKTFPDTLVVHMKKFQLVNWMPTKLDIPVSVKDNLTLDKYLSAGKQDGEVELSETEQEPQMPEFNAAAMSQLEAMGFPTIRCQKALLATGNSDPEAAMNWLFQHMEDSDIDAPLQAATASASSGGAGPEPSAEQVSMLADMGFTHAQAKKALRETDGNAERAVEWLFSHPDDMGEEAVSAVFPVAAESQGGSAALPANYRLKAFISHKGPSVHSGHYVATIRERDGSWVLFNDEKVVKAEGEDNEVMKSLAYLYIYERV</sequence>
<name>A0ACC2WTC9_9TREE</name>
<proteinExistence type="predicted"/>
<gene>
    <name evidence="1" type="ORF">QFC20_001567</name>
</gene>
<dbReference type="Proteomes" id="UP001230649">
    <property type="component" value="Unassembled WGS sequence"/>
</dbReference>
<dbReference type="EMBL" id="JASBWS010000009">
    <property type="protein sequence ID" value="KAJ9114424.1"/>
    <property type="molecule type" value="Genomic_DNA"/>
</dbReference>
<evidence type="ECO:0000313" key="2">
    <source>
        <dbReference type="Proteomes" id="UP001230649"/>
    </source>
</evidence>